<sequence>MEILAAVNQVGAFYSDWDWYWIFLFWLLIAIFAFTFLFIIFKFIFKFSIALIFKIIGPIIGLAISVLLFIAFCDTFIGTDWWPSDWNLIDWANS</sequence>
<feature type="transmembrane region" description="Helical" evidence="1">
    <location>
        <begin position="20"/>
        <end position="44"/>
    </location>
</feature>
<keyword evidence="3" id="KW-1185">Reference proteome</keyword>
<evidence type="ECO:0000313" key="2">
    <source>
        <dbReference type="EMBL" id="AHK22692.1"/>
    </source>
</evidence>
<dbReference type="Proteomes" id="UP000019450">
    <property type="component" value="Chromosome"/>
</dbReference>
<feature type="transmembrane region" description="Helical" evidence="1">
    <location>
        <begin position="51"/>
        <end position="77"/>
    </location>
</feature>
<organism evidence="2 3">
    <name type="scientific">Candidatus Hepatoplasma crinochetorum Av</name>
    <dbReference type="NCBI Taxonomy" id="1427984"/>
    <lineage>
        <taxon>Bacteria</taxon>
        <taxon>Bacillati</taxon>
        <taxon>Mycoplasmatota</taxon>
        <taxon>Mollicutes</taxon>
        <taxon>Candidatus Hepatoplasmataceae</taxon>
        <taxon>Candidatus Hepatoplasma</taxon>
    </lineage>
</organism>
<evidence type="ECO:0000256" key="1">
    <source>
        <dbReference type="SAM" id="Phobius"/>
    </source>
</evidence>
<accession>W8GKB2</accession>
<protein>
    <submittedName>
        <fullName evidence="2">Uncharacterized protein</fullName>
    </submittedName>
</protein>
<keyword evidence="1" id="KW-1133">Transmembrane helix</keyword>
<gene>
    <name evidence="2" type="ORF">X271_00606</name>
</gene>
<keyword evidence="1" id="KW-0472">Membrane</keyword>
<evidence type="ECO:0000313" key="3">
    <source>
        <dbReference type="Proteomes" id="UP000019450"/>
    </source>
</evidence>
<name>W8GKB2_9MOLU</name>
<dbReference type="RefSeq" id="WP_025208978.1">
    <property type="nucleotide sequence ID" value="NZ_CP006932.1"/>
</dbReference>
<dbReference type="EMBL" id="CP006932">
    <property type="protein sequence ID" value="AHK22692.1"/>
    <property type="molecule type" value="Genomic_DNA"/>
</dbReference>
<dbReference type="STRING" id="1427984.X271_00606"/>
<dbReference type="HOGENOM" id="CLU_2521446_0_0_14"/>
<proteinExistence type="predicted"/>
<dbReference type="AlphaFoldDB" id="W8GKB2"/>
<keyword evidence="1" id="KW-0812">Transmembrane</keyword>
<reference evidence="2 3" key="1">
    <citation type="journal article" date="2014" name="Genome Biol. Evol.">
        <title>Phylogenomics of "Candidatus Hepatoplasma crinochetorum," a Lineage of Mollicutes Associated with Noninsect Arthropods.</title>
        <authorList>
            <person name="Leclercq S."/>
            <person name="Dittmer J."/>
            <person name="Bouchon D."/>
            <person name="Cordaux R."/>
        </authorList>
    </citation>
    <scope>NUCLEOTIDE SEQUENCE [LARGE SCALE GENOMIC DNA]</scope>
    <source>
        <strain evidence="2 3">Av</strain>
    </source>
</reference>
<dbReference type="KEGG" id="hcr:X271_00606"/>